<evidence type="ECO:0000313" key="2">
    <source>
        <dbReference type="EMBL" id="MFI2321390.1"/>
    </source>
</evidence>
<dbReference type="Gene3D" id="3.20.20.210">
    <property type="match status" value="1"/>
</dbReference>
<proteinExistence type="predicted"/>
<accession>A0ABW7WEI6</accession>
<organism evidence="2 3">
    <name type="scientific">Nocardia beijingensis</name>
    <dbReference type="NCBI Taxonomy" id="95162"/>
    <lineage>
        <taxon>Bacteria</taxon>
        <taxon>Bacillati</taxon>
        <taxon>Actinomycetota</taxon>
        <taxon>Actinomycetes</taxon>
        <taxon>Mycobacteriales</taxon>
        <taxon>Nocardiaceae</taxon>
        <taxon>Nocardia</taxon>
    </lineage>
</organism>
<feature type="region of interest" description="Disordered" evidence="1">
    <location>
        <begin position="359"/>
        <end position="387"/>
    </location>
</feature>
<dbReference type="InterPro" id="IPR038071">
    <property type="entry name" value="UROD/MetE-like_sf"/>
</dbReference>
<dbReference type="Proteomes" id="UP001611450">
    <property type="component" value="Unassembled WGS sequence"/>
</dbReference>
<comment type="caution">
    <text evidence="2">The sequence shown here is derived from an EMBL/GenBank/DDBJ whole genome shotgun (WGS) entry which is preliminary data.</text>
</comment>
<evidence type="ECO:0000256" key="1">
    <source>
        <dbReference type="SAM" id="MobiDB-lite"/>
    </source>
</evidence>
<keyword evidence="3" id="KW-1185">Reference proteome</keyword>
<gene>
    <name evidence="2" type="ORF">ACH47G_12960</name>
</gene>
<feature type="compositionally biased region" description="Low complexity" evidence="1">
    <location>
        <begin position="359"/>
        <end position="380"/>
    </location>
</feature>
<reference evidence="2 3" key="1">
    <citation type="submission" date="2024-10" db="EMBL/GenBank/DDBJ databases">
        <title>The Natural Products Discovery Center: Release of the First 8490 Sequenced Strains for Exploring Actinobacteria Biosynthetic Diversity.</title>
        <authorList>
            <person name="Kalkreuter E."/>
            <person name="Kautsar S.A."/>
            <person name="Yang D."/>
            <person name="Bader C.D."/>
            <person name="Teijaro C.N."/>
            <person name="Fluegel L."/>
            <person name="Davis C.M."/>
            <person name="Simpson J.R."/>
            <person name="Lauterbach L."/>
            <person name="Steele A.D."/>
            <person name="Gui C."/>
            <person name="Meng S."/>
            <person name="Li G."/>
            <person name="Viehrig K."/>
            <person name="Ye F."/>
            <person name="Su P."/>
            <person name="Kiefer A.F."/>
            <person name="Nichols A."/>
            <person name="Cepeda A.J."/>
            <person name="Yan W."/>
            <person name="Fan B."/>
            <person name="Jiang Y."/>
            <person name="Adhikari A."/>
            <person name="Zheng C.-J."/>
            <person name="Schuster L."/>
            <person name="Cowan T.M."/>
            <person name="Smanski M.J."/>
            <person name="Chevrette M.G."/>
            <person name="De Carvalho L.P.S."/>
            <person name="Shen B."/>
        </authorList>
    </citation>
    <scope>NUCLEOTIDE SEQUENCE [LARGE SCALE GENOMIC DNA]</scope>
    <source>
        <strain evidence="2 3">NPDC019626</strain>
    </source>
</reference>
<name>A0ABW7WEI6_9NOCA</name>
<protein>
    <submittedName>
        <fullName evidence="2">Uncharacterized protein</fullName>
    </submittedName>
</protein>
<dbReference type="EMBL" id="JBIRXV010000002">
    <property type="protein sequence ID" value="MFI2321390.1"/>
    <property type="molecule type" value="Genomic_DNA"/>
</dbReference>
<sequence>MTRLVHFVGSLPAPLTTDDSAVLEWFVQRSRGHRLTGVPRDLDPSWVVQYLRERERHDDVFEVVRGGDFADYADMRVYGIRRGATLEPRHVAMDRVDRIGAAVTAFRALRARHPELAETRLQISQPNPLDLALFVFGGAAVADGLPLGRALRHLRTVAPALRNLPVFVEAVLDEMARVTAEHGEVITWQVESPIAQLALVKAARFGAQAPVGRLVAGQLAGFLARTHDIGAQTVLHLCYGDYQHKELLAPRSLAPAVRLLNTIARDLRARAVPLPPAHIPCAYGAHPAPLEPAFYRPLRKLDPDWRVIAGVVSPAGTQDSIRSLALFEAAAGRAAYGVATACGLGRCTVEEAERAAEATVTTAAAAEPVPSEAAGAPAEPIGDGSTA</sequence>
<evidence type="ECO:0000313" key="3">
    <source>
        <dbReference type="Proteomes" id="UP001611450"/>
    </source>
</evidence>
<dbReference type="RefSeq" id="WP_396947865.1">
    <property type="nucleotide sequence ID" value="NZ_JBIRXV010000002.1"/>
</dbReference>
<dbReference type="SUPFAM" id="SSF51726">
    <property type="entry name" value="UROD/MetE-like"/>
    <property type="match status" value="1"/>
</dbReference>